<keyword evidence="1" id="KW-1133">Transmembrane helix</keyword>
<gene>
    <name evidence="2" type="ORF">C2L65_25420</name>
</gene>
<protein>
    <submittedName>
        <fullName evidence="2">Uncharacterized protein</fullName>
    </submittedName>
</protein>
<reference evidence="2 3" key="1">
    <citation type="submission" date="2018-01" db="EMBL/GenBank/DDBJ databases">
        <title>Species boundaries and ecological features among Paraburkholderia terrae DSMZ17804T, P. hospita DSMZ17164T and P. caribensis DSMZ13236T.</title>
        <authorList>
            <person name="Pratama A.A."/>
        </authorList>
    </citation>
    <scope>NUCLEOTIDE SEQUENCE [LARGE SCALE GENOMIC DNA]</scope>
    <source>
        <strain evidence="2 3">DSM 17804</strain>
    </source>
</reference>
<feature type="transmembrane region" description="Helical" evidence="1">
    <location>
        <begin position="21"/>
        <end position="52"/>
    </location>
</feature>
<proteinExistence type="predicted"/>
<evidence type="ECO:0000313" key="2">
    <source>
        <dbReference type="EMBL" id="AUT62913.1"/>
    </source>
</evidence>
<dbReference type="RefSeq" id="WP_042312316.1">
    <property type="nucleotide sequence ID" value="NZ_CP026112.1"/>
</dbReference>
<evidence type="ECO:0000313" key="3">
    <source>
        <dbReference type="Proteomes" id="UP000243502"/>
    </source>
</evidence>
<dbReference type="EMBL" id="CP026112">
    <property type="protein sequence ID" value="AUT62913.1"/>
    <property type="molecule type" value="Genomic_DNA"/>
</dbReference>
<dbReference type="Proteomes" id="UP000243502">
    <property type="component" value="Chromosome 2"/>
</dbReference>
<accession>A0A2I8ETF0</accession>
<dbReference type="KEGG" id="pter:C2L65_25420"/>
<keyword evidence="1" id="KW-0472">Membrane</keyword>
<dbReference type="AlphaFoldDB" id="A0A2I8ETF0"/>
<sequence length="59" mass="6635">MSDHSRRYFDRRSLDARRQRLPLVAQLMSGLLAALVIVLLVLAITSASWAILHLIHTAP</sequence>
<keyword evidence="1" id="KW-0812">Transmembrane</keyword>
<organism evidence="2 3">
    <name type="scientific">Paraburkholderia terrae</name>
    <dbReference type="NCBI Taxonomy" id="311230"/>
    <lineage>
        <taxon>Bacteria</taxon>
        <taxon>Pseudomonadati</taxon>
        <taxon>Pseudomonadota</taxon>
        <taxon>Betaproteobacteria</taxon>
        <taxon>Burkholderiales</taxon>
        <taxon>Burkholderiaceae</taxon>
        <taxon>Paraburkholderia</taxon>
    </lineage>
</organism>
<name>A0A2I8ETF0_9BURK</name>
<evidence type="ECO:0000256" key="1">
    <source>
        <dbReference type="SAM" id="Phobius"/>
    </source>
</evidence>